<feature type="region of interest" description="Disordered" evidence="1">
    <location>
        <begin position="1"/>
        <end position="22"/>
    </location>
</feature>
<keyword evidence="4" id="KW-0436">Ligase</keyword>
<feature type="domain" description="Bul1 C-terminal" evidence="3">
    <location>
        <begin position="776"/>
        <end position="910"/>
    </location>
</feature>
<evidence type="ECO:0000256" key="1">
    <source>
        <dbReference type="SAM" id="MobiDB-lite"/>
    </source>
</evidence>
<feature type="domain" description="Bul1 N-terminal" evidence="2">
    <location>
        <begin position="90"/>
        <end position="574"/>
    </location>
</feature>
<feature type="compositionally biased region" description="Polar residues" evidence="1">
    <location>
        <begin position="148"/>
        <end position="162"/>
    </location>
</feature>
<dbReference type="PANTHER" id="PTHR31904:SF1">
    <property type="entry name" value="BYPASS OF STOP CODON PROTEIN 5-RELATED"/>
    <property type="match status" value="1"/>
</dbReference>
<organism evidence="4 5">
    <name type="scientific">Clavispora lusitaniae</name>
    <name type="common">Candida lusitaniae</name>
    <dbReference type="NCBI Taxonomy" id="36911"/>
    <lineage>
        <taxon>Eukaryota</taxon>
        <taxon>Fungi</taxon>
        <taxon>Dikarya</taxon>
        <taxon>Ascomycota</taxon>
        <taxon>Saccharomycotina</taxon>
        <taxon>Pichiomycetes</taxon>
        <taxon>Metschnikowiaceae</taxon>
        <taxon>Clavispora</taxon>
    </lineage>
</organism>
<dbReference type="Proteomes" id="UP000195602">
    <property type="component" value="Unassembled WGS sequence"/>
</dbReference>
<sequence>MAPLRPEKSKSNIPPNPPSYEDLASAKAIDTTAQRPELASRIPSFQGLLNVSPLNSGSGAPKKKNVPYRPSKELQKHINKLGSPSAESITSVTSGTKTEYFDVLPSFHMFQSILKRNDFEFDETSLGCPPVYGDTTHSSPTPPALSPVGTSTNLNQILSSDSDTVRDFAPEDDEYEDANEGQYLFTDNEEEDGLQSRARSAERASLNNAADRSRSHSRNPLNGVINHESYGHSVLDNIDMLPHAKTSPLSIDIYVTKNVPVPNATNELEIKLKEYSCGDRVNGYVVITNHSDKDVDFGLFTVSLEGTVKAVDSNSNSKTAPKKSKVLLKKFLKMYDLSASYNDAVIPSSAGIEYAPYSVDTVDGCIMGLPDSRILKGNTKYKKFITFKFPEMLLDNACPHTVMRHTMPPPSFGIDGLAFNGKAGLVEVNKALGYGFLNVRGGPVKVRDYAFDDLSVSYTIEAKFIDKRHEPNQNKPVFPHDINDPNNDSKYIISKSAQYFLRFIPDIRTQTENYSRTYKLFGQDTFESIGIDGMLYNNLTSGSTWKFIRHMNLSILSEIETALDKLEFSNDELKRKHLRIGESAPLALEEESLIRPTQSKLQVQNPDSDRLQYYHERRMICNRVPVEIYGKRKKRLLSTSVKTGFMTVYVKGPSKLISYTSPRLLQKYNNGSEMSLTPVTSKEGFIPLHTSLSNMEELYNRDDESVLKSVDIELIFDNIEDTVKPPSISSVEFNIVAWSYRTDYPIPVSFEHDFFYTKPFDPTVIVRDDDVDTTKNNLQELKDTVNQHISFLKETKTYISQNTYSYLKGISQLGIKKDTIKDYFQSLSLQSNPWLESEGSWEAHQLSTKNLRWVKRLNVPLNVINKNNVTLDPSFQSCLVGRLYALQVVVKFKGAEDPANMVKVDVPVLVG</sequence>
<evidence type="ECO:0000259" key="3">
    <source>
        <dbReference type="Pfam" id="PF04426"/>
    </source>
</evidence>
<dbReference type="GO" id="GO:0016874">
    <property type="term" value="F:ligase activity"/>
    <property type="evidence" value="ECO:0007669"/>
    <property type="project" value="UniProtKB-KW"/>
</dbReference>
<feature type="compositionally biased region" description="Acidic residues" evidence="1">
    <location>
        <begin position="170"/>
        <end position="179"/>
    </location>
</feature>
<evidence type="ECO:0000313" key="4">
    <source>
        <dbReference type="EMBL" id="OVF10373.1"/>
    </source>
</evidence>
<accession>A0AA91Q363</accession>
<feature type="region of interest" description="Disordered" evidence="1">
    <location>
        <begin position="132"/>
        <end position="223"/>
    </location>
</feature>
<dbReference type="KEGG" id="clus:A9F13_02g01782"/>
<protein>
    <submittedName>
        <fullName evidence="4">Ubiquitin-ubiquitin ligase</fullName>
    </submittedName>
</protein>
<dbReference type="InterPro" id="IPR007519">
    <property type="entry name" value="Bul1_N"/>
</dbReference>
<reference evidence="4 5" key="1">
    <citation type="submission" date="2017-04" db="EMBL/GenBank/DDBJ databases">
        <title>Draft genome of the yeast Clavispora lusitaniae type strain CBS 6936.</title>
        <authorList>
            <person name="Durrens P."/>
            <person name="Klopp C."/>
            <person name="Biteau N."/>
            <person name="Fitton-Ouhabi V."/>
            <person name="Dementhon K."/>
            <person name="Accoceberry I."/>
            <person name="Sherman D.J."/>
            <person name="Noel T."/>
        </authorList>
    </citation>
    <scope>NUCLEOTIDE SEQUENCE [LARGE SCALE GENOMIC DNA]</scope>
    <source>
        <strain evidence="4 5">CBS 6936</strain>
    </source>
</reference>
<proteinExistence type="predicted"/>
<dbReference type="EMBL" id="LYUB02000002">
    <property type="protein sequence ID" value="OVF10373.1"/>
    <property type="molecule type" value="Genomic_DNA"/>
</dbReference>
<evidence type="ECO:0000313" key="5">
    <source>
        <dbReference type="Proteomes" id="UP000195602"/>
    </source>
</evidence>
<dbReference type="AlphaFoldDB" id="A0AA91Q363"/>
<dbReference type="Pfam" id="PF04425">
    <property type="entry name" value="Bul1_N"/>
    <property type="match status" value="1"/>
</dbReference>
<dbReference type="Pfam" id="PF04426">
    <property type="entry name" value="Bul1_C"/>
    <property type="match status" value="1"/>
</dbReference>
<feature type="compositionally biased region" description="Basic and acidic residues" evidence="1">
    <location>
        <begin position="1"/>
        <end position="10"/>
    </location>
</feature>
<name>A0AA91Q363_CLALS</name>
<dbReference type="InterPro" id="IPR039634">
    <property type="entry name" value="Bul1-like"/>
</dbReference>
<evidence type="ECO:0000259" key="2">
    <source>
        <dbReference type="Pfam" id="PF04425"/>
    </source>
</evidence>
<gene>
    <name evidence="4" type="ORF">A9F13_02g01782</name>
</gene>
<dbReference type="PANTHER" id="PTHR31904">
    <property type="entry name" value="BYPASS OF STOP CODON PROTEIN 5-RELATED"/>
    <property type="match status" value="1"/>
</dbReference>
<dbReference type="InterPro" id="IPR022794">
    <property type="entry name" value="Bul1_C"/>
</dbReference>
<comment type="caution">
    <text evidence="4">The sequence shown here is derived from an EMBL/GenBank/DDBJ whole genome shotgun (WGS) entry which is preliminary data.</text>
</comment>